<proteinExistence type="inferred from homology"/>
<feature type="transmembrane region" description="Helical" evidence="8">
    <location>
        <begin position="60"/>
        <end position="82"/>
    </location>
</feature>
<evidence type="ECO:0000256" key="7">
    <source>
        <dbReference type="ARBA" id="ARBA00023136"/>
    </source>
</evidence>
<feature type="transmembrane region" description="Helical" evidence="8">
    <location>
        <begin position="34"/>
        <end position="54"/>
    </location>
</feature>
<keyword evidence="5 8" id="KW-0812">Transmembrane</keyword>
<keyword evidence="10" id="KW-1185">Reference proteome</keyword>
<accession>A0A5B7WVR3</accession>
<evidence type="ECO:0000313" key="9">
    <source>
        <dbReference type="EMBL" id="QCY47987.1"/>
    </source>
</evidence>
<keyword evidence="4" id="KW-1003">Cell membrane</keyword>
<dbReference type="GO" id="GO:0015385">
    <property type="term" value="F:sodium:proton antiporter activity"/>
    <property type="evidence" value="ECO:0007669"/>
    <property type="project" value="TreeGrafter"/>
</dbReference>
<dbReference type="AlphaFoldDB" id="A0A5B7WVR3"/>
<feature type="transmembrane region" description="Helical" evidence="8">
    <location>
        <begin position="6"/>
        <end position="22"/>
    </location>
</feature>
<sequence>MSYIIVGISGVLLSVGAVACLIRVARGPSILDRVLALDVMLLIISAALCLEMYLNRHTNHILFVVIACAIGFISSVTVSRFVSDQRNA</sequence>
<evidence type="ECO:0000313" key="10">
    <source>
        <dbReference type="Proteomes" id="UP000307000"/>
    </source>
</evidence>
<dbReference type="InterPro" id="IPR007208">
    <property type="entry name" value="MrpF/PhaF-like"/>
</dbReference>
<evidence type="ECO:0000256" key="8">
    <source>
        <dbReference type="SAM" id="Phobius"/>
    </source>
</evidence>
<dbReference type="EMBL" id="CP034412">
    <property type="protein sequence ID" value="QCY47987.1"/>
    <property type="molecule type" value="Genomic_DNA"/>
</dbReference>
<dbReference type="Pfam" id="PF04066">
    <property type="entry name" value="MrpF_PhaF"/>
    <property type="match status" value="1"/>
</dbReference>
<gene>
    <name evidence="9" type="ORF">GcLGCM259_2278</name>
</gene>
<dbReference type="GO" id="GO:0005886">
    <property type="term" value="C:plasma membrane"/>
    <property type="evidence" value="ECO:0007669"/>
    <property type="project" value="UniProtKB-SubCell"/>
</dbReference>
<evidence type="ECO:0000256" key="2">
    <source>
        <dbReference type="ARBA" id="ARBA00009212"/>
    </source>
</evidence>
<organism evidence="9 10">
    <name type="scientific">Glutamicibacter creatinolyticus</name>
    <dbReference type="NCBI Taxonomy" id="162496"/>
    <lineage>
        <taxon>Bacteria</taxon>
        <taxon>Bacillati</taxon>
        <taxon>Actinomycetota</taxon>
        <taxon>Actinomycetes</taxon>
        <taxon>Micrococcales</taxon>
        <taxon>Micrococcaceae</taxon>
        <taxon>Glutamicibacter</taxon>
    </lineage>
</organism>
<evidence type="ECO:0000256" key="4">
    <source>
        <dbReference type="ARBA" id="ARBA00022475"/>
    </source>
</evidence>
<keyword evidence="7 8" id="KW-0472">Membrane</keyword>
<dbReference type="Proteomes" id="UP000307000">
    <property type="component" value="Chromosome"/>
</dbReference>
<dbReference type="PANTHER" id="PTHR34702">
    <property type="entry name" value="NA(+)/H(+) ANTIPORTER SUBUNIT F1"/>
    <property type="match status" value="1"/>
</dbReference>
<dbReference type="PANTHER" id="PTHR34702:SF1">
    <property type="entry name" value="NA(+)_H(+) ANTIPORTER SUBUNIT F"/>
    <property type="match status" value="1"/>
</dbReference>
<protein>
    <submittedName>
        <fullName evidence="9">Cation:proton antiporter</fullName>
    </submittedName>
</protein>
<evidence type="ECO:0000256" key="6">
    <source>
        <dbReference type="ARBA" id="ARBA00022989"/>
    </source>
</evidence>
<comment type="similarity">
    <text evidence="2">Belongs to the CPA3 antiporters (TC 2.A.63) subunit F family.</text>
</comment>
<keyword evidence="3" id="KW-0813">Transport</keyword>
<dbReference type="KEGG" id="gcr:GcLGCM259_2278"/>
<evidence type="ECO:0000256" key="1">
    <source>
        <dbReference type="ARBA" id="ARBA00004651"/>
    </source>
</evidence>
<dbReference type="RefSeq" id="WP_138176739.1">
    <property type="nucleotide sequence ID" value="NZ_BAAAGL010000012.1"/>
</dbReference>
<evidence type="ECO:0000256" key="3">
    <source>
        <dbReference type="ARBA" id="ARBA00022448"/>
    </source>
</evidence>
<name>A0A5B7WVR3_9MICC</name>
<reference evidence="9 10" key="1">
    <citation type="submission" date="2018-12" db="EMBL/GenBank/DDBJ databases">
        <title>Complete Genome Sequence of Glutamicibacter creatinolyticus strain LGCM259,isolated from an abscess of a 12-year-old mare in Italy.</title>
        <authorList>
            <person name="Santos R.G."/>
            <person name="Silva A.L."/>
            <person name="Seyffert N."/>
            <person name="Castro T.L.P."/>
            <person name="Attili A.R."/>
            <person name="Rifici C."/>
            <person name="Mazzullo G."/>
            <person name="Brenig B."/>
            <person name="Venanzi F."/>
            <person name="Azevedo V."/>
        </authorList>
    </citation>
    <scope>NUCLEOTIDE SEQUENCE [LARGE SCALE GENOMIC DNA]</scope>
    <source>
        <strain evidence="9 10">LGCM 259</strain>
    </source>
</reference>
<evidence type="ECO:0000256" key="5">
    <source>
        <dbReference type="ARBA" id="ARBA00022692"/>
    </source>
</evidence>
<keyword evidence="6 8" id="KW-1133">Transmembrane helix</keyword>
<comment type="subcellular location">
    <subcellularLocation>
        <location evidence="1">Cell membrane</location>
        <topology evidence="1">Multi-pass membrane protein</topology>
    </subcellularLocation>
</comment>